<dbReference type="SUPFAM" id="SSF52266">
    <property type="entry name" value="SGNH hydrolase"/>
    <property type="match status" value="1"/>
</dbReference>
<reference evidence="3 4" key="1">
    <citation type="submission" date="2020-11" db="EMBL/GenBank/DDBJ databases">
        <authorList>
            <person name="Kim M.K."/>
        </authorList>
    </citation>
    <scope>NUCLEOTIDE SEQUENCE [LARGE SCALE GENOMIC DNA]</scope>
    <source>
        <strain evidence="3 4">BT662</strain>
    </source>
</reference>
<evidence type="ECO:0000259" key="2">
    <source>
        <dbReference type="Pfam" id="PF13472"/>
    </source>
</evidence>
<feature type="chain" id="PRO_5045087718" description="SGNH hydrolase-type esterase domain-containing protein" evidence="1">
    <location>
        <begin position="27"/>
        <end position="409"/>
    </location>
</feature>
<proteinExistence type="predicted"/>
<dbReference type="Gene3D" id="2.60.120.1360">
    <property type="match status" value="1"/>
</dbReference>
<evidence type="ECO:0000313" key="4">
    <source>
        <dbReference type="Proteomes" id="UP000618931"/>
    </source>
</evidence>
<gene>
    <name evidence="3" type="ORF">I2H31_13070</name>
</gene>
<evidence type="ECO:0000256" key="1">
    <source>
        <dbReference type="SAM" id="SignalP"/>
    </source>
</evidence>
<name>A0ABS0I549_9BACT</name>
<dbReference type="PANTHER" id="PTHR30383:SF29">
    <property type="entry name" value="SGNH HYDROLASE-TYPE ESTERASE DOMAIN-CONTAINING PROTEIN"/>
    <property type="match status" value="1"/>
</dbReference>
<keyword evidence="1" id="KW-0732">Signal</keyword>
<dbReference type="Pfam" id="PF13472">
    <property type="entry name" value="Lipase_GDSL_2"/>
    <property type="match status" value="1"/>
</dbReference>
<dbReference type="InterPro" id="IPR036514">
    <property type="entry name" value="SGNH_hydro_sf"/>
</dbReference>
<keyword evidence="4" id="KW-1185">Reference proteome</keyword>
<protein>
    <recommendedName>
        <fullName evidence="2">SGNH hydrolase-type esterase domain-containing protein</fullName>
    </recommendedName>
</protein>
<organism evidence="3 4">
    <name type="scientific">Hymenobacter ruricola</name>
    <dbReference type="NCBI Taxonomy" id="2791023"/>
    <lineage>
        <taxon>Bacteria</taxon>
        <taxon>Pseudomonadati</taxon>
        <taxon>Bacteroidota</taxon>
        <taxon>Cytophagia</taxon>
        <taxon>Cytophagales</taxon>
        <taxon>Hymenobacteraceae</taxon>
        <taxon>Hymenobacter</taxon>
    </lineage>
</organism>
<dbReference type="Gene3D" id="3.40.50.1110">
    <property type="entry name" value="SGNH hydrolase"/>
    <property type="match status" value="1"/>
</dbReference>
<dbReference type="Proteomes" id="UP000618931">
    <property type="component" value="Unassembled WGS sequence"/>
</dbReference>
<sequence length="409" mass="44032">MPGTWPFVRLCSVGALLLGPGLPAPAQAPSRLDSLQAAYPFLHTSANRIEQAREGLPRFYQRLAGVPSGPARVSVLHLGDSHVQADLFPGQVRQELQRAYGHAGRGLVFPYRLARTVGAGAVRTRELAGHWRARSLRAAPDPTLPIGLSGFALATADTAARFGLTVRPPDGFSKITLIRSAGPRAFDWQVLTRQDRLLGIVPGNGSPTLTLDSVRSAVELRAARTSPGQTRAVLHGLLLDNGQPGVVYHTSGVNGAAVRDYLQAPLFFAQLPLLEPDLIIVSLGTNDAYKPGFHPALFIRQLDTLVSRLRRRCTGADVLLTAPPESLRAHGAANPDLPRLRAALRAYCQANKLAYWDFAAVQGGARAMRAWQAHGLAQPDGVHFTAAGYRVQGLLLYLALQDGFASQRF</sequence>
<dbReference type="RefSeq" id="WP_196293492.1">
    <property type="nucleotide sequence ID" value="NZ_JADQDM010000006.1"/>
</dbReference>
<dbReference type="EMBL" id="JADQDM010000006">
    <property type="protein sequence ID" value="MBF9222035.1"/>
    <property type="molecule type" value="Genomic_DNA"/>
</dbReference>
<feature type="domain" description="SGNH hydrolase-type esterase" evidence="2">
    <location>
        <begin position="238"/>
        <end position="391"/>
    </location>
</feature>
<dbReference type="InterPro" id="IPR013830">
    <property type="entry name" value="SGNH_hydro"/>
</dbReference>
<accession>A0ABS0I549</accession>
<dbReference type="InterPro" id="IPR051532">
    <property type="entry name" value="Ester_Hydrolysis_Enzymes"/>
</dbReference>
<dbReference type="PANTHER" id="PTHR30383">
    <property type="entry name" value="THIOESTERASE 1/PROTEASE 1/LYSOPHOSPHOLIPASE L1"/>
    <property type="match status" value="1"/>
</dbReference>
<comment type="caution">
    <text evidence="3">The sequence shown here is derived from an EMBL/GenBank/DDBJ whole genome shotgun (WGS) entry which is preliminary data.</text>
</comment>
<feature type="signal peptide" evidence="1">
    <location>
        <begin position="1"/>
        <end position="26"/>
    </location>
</feature>
<evidence type="ECO:0000313" key="3">
    <source>
        <dbReference type="EMBL" id="MBF9222035.1"/>
    </source>
</evidence>